<evidence type="ECO:0000259" key="4">
    <source>
        <dbReference type="PROSITE" id="PS51186"/>
    </source>
</evidence>
<dbReference type="AlphaFoldDB" id="A0A364NMU9"/>
<dbReference type="Gene3D" id="3.40.50.720">
    <property type="entry name" value="NAD(P)-binding Rossmann-like Domain"/>
    <property type="match status" value="1"/>
</dbReference>
<dbReference type="InterPro" id="IPR051538">
    <property type="entry name" value="Acyl-CoA_Synth/Transferase"/>
</dbReference>
<dbReference type="SUPFAM" id="SSF52210">
    <property type="entry name" value="Succinyl-CoA synthetase domains"/>
    <property type="match status" value="2"/>
</dbReference>
<dbReference type="Pfam" id="PF00583">
    <property type="entry name" value="Acetyltransf_1"/>
    <property type="match status" value="1"/>
</dbReference>
<keyword evidence="2" id="KW-0547">Nucleotide-binding</keyword>
<dbReference type="SMART" id="SM00881">
    <property type="entry name" value="CoA_binding"/>
    <property type="match status" value="1"/>
</dbReference>
<evidence type="ECO:0000256" key="1">
    <source>
        <dbReference type="ARBA" id="ARBA00022598"/>
    </source>
</evidence>
<evidence type="ECO:0000256" key="3">
    <source>
        <dbReference type="ARBA" id="ARBA00022840"/>
    </source>
</evidence>
<dbReference type="PANTHER" id="PTHR43334:SF1">
    <property type="entry name" value="3-HYDROXYPROPIONATE--COA LIGASE [ADP-FORMING]"/>
    <property type="match status" value="1"/>
</dbReference>
<comment type="caution">
    <text evidence="5">The sequence shown here is derived from an EMBL/GenBank/DDBJ whole genome shotgun (WGS) entry which is preliminary data.</text>
</comment>
<dbReference type="SUPFAM" id="SSF51735">
    <property type="entry name" value="NAD(P)-binding Rossmann-fold domains"/>
    <property type="match status" value="1"/>
</dbReference>
<dbReference type="SUPFAM" id="SSF56059">
    <property type="entry name" value="Glutathione synthetase ATP-binding domain-like"/>
    <property type="match status" value="1"/>
</dbReference>
<dbReference type="InterPro" id="IPR003781">
    <property type="entry name" value="CoA-bd"/>
</dbReference>
<protein>
    <submittedName>
        <fullName evidence="5">GNAT family N-acetyltransferase</fullName>
    </submittedName>
</protein>
<name>A0A364NMU9_9GAMM</name>
<dbReference type="Pfam" id="PF13607">
    <property type="entry name" value="Succ_CoA_lig"/>
    <property type="match status" value="1"/>
</dbReference>
<gene>
    <name evidence="5" type="ORF">DN062_06455</name>
</gene>
<dbReference type="InterPro" id="IPR032875">
    <property type="entry name" value="Succ_CoA_lig_flav_dom"/>
</dbReference>
<dbReference type="Pfam" id="PF13380">
    <property type="entry name" value="CoA_binding_2"/>
    <property type="match status" value="1"/>
</dbReference>
<keyword evidence="5" id="KW-0808">Transferase</keyword>
<evidence type="ECO:0000313" key="5">
    <source>
        <dbReference type="EMBL" id="RAU18413.1"/>
    </source>
</evidence>
<dbReference type="PROSITE" id="PS51186">
    <property type="entry name" value="GNAT"/>
    <property type="match status" value="1"/>
</dbReference>
<reference evidence="5 6" key="1">
    <citation type="submission" date="2018-06" db="EMBL/GenBank/DDBJ databases">
        <title>Nitrincola tibetense sp. nov., isolated from Lake XuguoCo on Tibetan Plateau.</title>
        <authorList>
            <person name="Xing P."/>
        </authorList>
    </citation>
    <scope>NUCLEOTIDE SEQUENCE [LARGE SCALE GENOMIC DNA]</scope>
    <source>
        <strain evidence="6">xg18</strain>
    </source>
</reference>
<dbReference type="RefSeq" id="WP_112158522.1">
    <property type="nucleotide sequence ID" value="NZ_QKRX01000004.1"/>
</dbReference>
<dbReference type="Pfam" id="PF13549">
    <property type="entry name" value="ATP-grasp_5"/>
    <property type="match status" value="1"/>
</dbReference>
<evidence type="ECO:0000313" key="6">
    <source>
        <dbReference type="Proteomes" id="UP000250744"/>
    </source>
</evidence>
<dbReference type="InterPro" id="IPR036291">
    <property type="entry name" value="NAD(P)-bd_dom_sf"/>
</dbReference>
<feature type="domain" description="N-acetyltransferase" evidence="4">
    <location>
        <begin position="741"/>
        <end position="898"/>
    </location>
</feature>
<dbReference type="Gene3D" id="3.30.470.20">
    <property type="entry name" value="ATP-grasp fold, B domain"/>
    <property type="match status" value="1"/>
</dbReference>
<dbReference type="InterPro" id="IPR016102">
    <property type="entry name" value="Succinyl-CoA_synth-like"/>
</dbReference>
<dbReference type="InterPro" id="IPR016181">
    <property type="entry name" value="Acyl_CoA_acyltransferase"/>
</dbReference>
<organism evidence="5 6">
    <name type="scientific">Nitrincola tibetensis</name>
    <dbReference type="NCBI Taxonomy" id="2219697"/>
    <lineage>
        <taxon>Bacteria</taxon>
        <taxon>Pseudomonadati</taxon>
        <taxon>Pseudomonadota</taxon>
        <taxon>Gammaproteobacteria</taxon>
        <taxon>Oceanospirillales</taxon>
        <taxon>Oceanospirillaceae</taxon>
        <taxon>Nitrincola</taxon>
    </lineage>
</organism>
<keyword evidence="3" id="KW-0067">ATP-binding</keyword>
<evidence type="ECO:0000256" key="2">
    <source>
        <dbReference type="ARBA" id="ARBA00022741"/>
    </source>
</evidence>
<dbReference type="GO" id="GO:0016747">
    <property type="term" value="F:acyltransferase activity, transferring groups other than amino-acyl groups"/>
    <property type="evidence" value="ECO:0007669"/>
    <property type="project" value="InterPro"/>
</dbReference>
<dbReference type="Gene3D" id="3.40.630.30">
    <property type="match status" value="1"/>
</dbReference>
<dbReference type="SUPFAM" id="SSF55729">
    <property type="entry name" value="Acyl-CoA N-acyltransferases (Nat)"/>
    <property type="match status" value="1"/>
</dbReference>
<sequence length="911" mass="100376">MSTKYLKRFFKPRSIAVFGATAESNNLGNIVLGNLIDSGFPGPLMAIGQEGESCIAGVKCYDSLASFPEIPDLAIICAPAQQVASWVRKLGAYQVKAAMILTSGLAYLPSATHKSVKDEVKDAARSFGIRILGPDCIGLLVPGSKMNASSSHINIKKGRVAYIGQSGLIGAAMIDWANGQEVGFSHFLTLGDGIDVDVPSIIDYLAGEPATHAILLQMDRVIGTSRNFISALRAASRNKLVLVLKSGVINDGRIKVEVADGLNNADLAFDAALKRAGVVRVETSDHLFNALETLTRMKPMRGERIAIVANGMGPNALANDRLIRKQGQLSQLSPETVKLLADKLPGHWNGMNPIDLNVDATPTHYADVISILSKDPEVDVILTIHAPTRFAPSVATATEVIKAVRKTPRNVLTCWMGRETAIAARNTCNSAGITTFLTPEEAIDAFMYMVEYHRNQAVMRQTPAPYQLDNAPNRKRAHDLIQQAKESDRDYLTHAESCHLLDLYDIPTANTQYATDISAIVDIASQLGGSIAIKALHEGNIYPFSYEKHERMRWQDLALDLYSIPEVRHSATKLAYRVSERYRSEQTFGFAIQQMKRGFQSLQINLGITRDAVFGPLIVFGVGGYVVDSMADRKVMLPPLNSALAYQLVKDSRAYKVIEENSDWLERDIKNLCDVLIKLSQLAIDLPEIKALEINPLLLNKRGILVIDVCVSLGTPMLPAVSPYPEHLTERIQLRKSGRPAILRAIRGEDEPAHLEFYKQLSPESIRLRYFYSRGVPTHQELANWTQIDYDREMALIVSAPKLQGDGMETLGVVRAVTDADNIKAEFSVVVRDDLQGEGLGVVLMEKVIEYCRAKGTLMLAGSTLPANKGMQGLARKLGFKNSYNPEEDVVDMKMMLNEPSEDWQRLRLQQ</sequence>
<keyword evidence="6" id="KW-1185">Reference proteome</keyword>
<dbReference type="GO" id="GO:0005524">
    <property type="term" value="F:ATP binding"/>
    <property type="evidence" value="ECO:0007669"/>
    <property type="project" value="UniProtKB-KW"/>
</dbReference>
<dbReference type="Proteomes" id="UP000250744">
    <property type="component" value="Unassembled WGS sequence"/>
</dbReference>
<proteinExistence type="predicted"/>
<accession>A0A364NMU9</accession>
<dbReference type="InterPro" id="IPR000182">
    <property type="entry name" value="GNAT_dom"/>
</dbReference>
<dbReference type="PANTHER" id="PTHR43334">
    <property type="entry name" value="ACETATE--COA LIGASE [ADP-FORMING]"/>
    <property type="match status" value="1"/>
</dbReference>
<dbReference type="InterPro" id="IPR013815">
    <property type="entry name" value="ATP_grasp_subdomain_1"/>
</dbReference>
<dbReference type="Gene3D" id="3.30.1490.20">
    <property type="entry name" value="ATP-grasp fold, A domain"/>
    <property type="match status" value="1"/>
</dbReference>
<dbReference type="OrthoDB" id="9807426at2"/>
<dbReference type="Gene3D" id="3.40.50.261">
    <property type="entry name" value="Succinyl-CoA synthetase domains"/>
    <property type="match status" value="2"/>
</dbReference>
<keyword evidence="1" id="KW-0436">Ligase</keyword>
<dbReference type="GO" id="GO:0016874">
    <property type="term" value="F:ligase activity"/>
    <property type="evidence" value="ECO:0007669"/>
    <property type="project" value="UniProtKB-KW"/>
</dbReference>
<dbReference type="EMBL" id="QKRX01000004">
    <property type="protein sequence ID" value="RAU18413.1"/>
    <property type="molecule type" value="Genomic_DNA"/>
</dbReference>